<reference evidence="1 2" key="1">
    <citation type="journal article" date="2018" name="Front. Plant Sci.">
        <title>Red Clover (Trifolium pratense) and Zigzag Clover (T. medium) - A Picture of Genomic Similarities and Differences.</title>
        <authorList>
            <person name="Dluhosova J."/>
            <person name="Istvanek J."/>
            <person name="Nedelnik J."/>
            <person name="Repkova J."/>
        </authorList>
    </citation>
    <scope>NUCLEOTIDE SEQUENCE [LARGE SCALE GENOMIC DNA]</scope>
    <source>
        <strain evidence="2">cv. 10/8</strain>
        <tissue evidence="1">Leaf</tissue>
    </source>
</reference>
<dbReference type="EMBL" id="LXQA010415088">
    <property type="protein sequence ID" value="MCI50345.1"/>
    <property type="molecule type" value="Genomic_DNA"/>
</dbReference>
<feature type="non-terminal residue" evidence="1">
    <location>
        <position position="35"/>
    </location>
</feature>
<comment type="caution">
    <text evidence="1">The sequence shown here is derived from an EMBL/GenBank/DDBJ whole genome shotgun (WGS) entry which is preliminary data.</text>
</comment>
<accession>A0A392SQM7</accession>
<evidence type="ECO:0000313" key="2">
    <source>
        <dbReference type="Proteomes" id="UP000265520"/>
    </source>
</evidence>
<proteinExistence type="predicted"/>
<evidence type="ECO:0000313" key="1">
    <source>
        <dbReference type="EMBL" id="MCI50345.1"/>
    </source>
</evidence>
<organism evidence="1 2">
    <name type="scientific">Trifolium medium</name>
    <dbReference type="NCBI Taxonomy" id="97028"/>
    <lineage>
        <taxon>Eukaryota</taxon>
        <taxon>Viridiplantae</taxon>
        <taxon>Streptophyta</taxon>
        <taxon>Embryophyta</taxon>
        <taxon>Tracheophyta</taxon>
        <taxon>Spermatophyta</taxon>
        <taxon>Magnoliopsida</taxon>
        <taxon>eudicotyledons</taxon>
        <taxon>Gunneridae</taxon>
        <taxon>Pentapetalae</taxon>
        <taxon>rosids</taxon>
        <taxon>fabids</taxon>
        <taxon>Fabales</taxon>
        <taxon>Fabaceae</taxon>
        <taxon>Papilionoideae</taxon>
        <taxon>50 kb inversion clade</taxon>
        <taxon>NPAAA clade</taxon>
        <taxon>Hologalegina</taxon>
        <taxon>IRL clade</taxon>
        <taxon>Trifolieae</taxon>
        <taxon>Trifolium</taxon>
    </lineage>
</organism>
<dbReference type="AlphaFoldDB" id="A0A392SQM7"/>
<dbReference type="Proteomes" id="UP000265520">
    <property type="component" value="Unassembled WGS sequence"/>
</dbReference>
<sequence length="35" mass="4059">MFWTQEARSNRDVLEVDCSRLSDVVRSGMDLSNKL</sequence>
<keyword evidence="2" id="KW-1185">Reference proteome</keyword>
<protein>
    <submittedName>
        <fullName evidence="1">Uncharacterized protein</fullName>
    </submittedName>
</protein>
<name>A0A392SQM7_9FABA</name>